<name>A0A382QUS3_9ZZZZ</name>
<dbReference type="AlphaFoldDB" id="A0A382QUS3"/>
<dbReference type="EMBL" id="UINC01117051">
    <property type="protein sequence ID" value="SVC89206.1"/>
    <property type="molecule type" value="Genomic_DNA"/>
</dbReference>
<evidence type="ECO:0000313" key="1">
    <source>
        <dbReference type="EMBL" id="SVC89206.1"/>
    </source>
</evidence>
<sequence length="26" mass="3084">MPTEPIWKSWFARHGAKLLLFARQQA</sequence>
<proteinExistence type="predicted"/>
<protein>
    <submittedName>
        <fullName evidence="1">Uncharacterized protein</fullName>
    </submittedName>
</protein>
<organism evidence="1">
    <name type="scientific">marine metagenome</name>
    <dbReference type="NCBI Taxonomy" id="408172"/>
    <lineage>
        <taxon>unclassified sequences</taxon>
        <taxon>metagenomes</taxon>
        <taxon>ecological metagenomes</taxon>
    </lineage>
</organism>
<feature type="non-terminal residue" evidence="1">
    <location>
        <position position="26"/>
    </location>
</feature>
<gene>
    <name evidence="1" type="ORF">METZ01_LOCUS342060</name>
</gene>
<reference evidence="1" key="1">
    <citation type="submission" date="2018-05" db="EMBL/GenBank/DDBJ databases">
        <authorList>
            <person name="Lanie J.A."/>
            <person name="Ng W.-L."/>
            <person name="Kazmierczak K.M."/>
            <person name="Andrzejewski T.M."/>
            <person name="Davidsen T.M."/>
            <person name="Wayne K.J."/>
            <person name="Tettelin H."/>
            <person name="Glass J.I."/>
            <person name="Rusch D."/>
            <person name="Podicherti R."/>
            <person name="Tsui H.-C.T."/>
            <person name="Winkler M.E."/>
        </authorList>
    </citation>
    <scope>NUCLEOTIDE SEQUENCE</scope>
</reference>
<accession>A0A382QUS3</accession>